<dbReference type="EMBL" id="JARKIE010000374">
    <property type="protein sequence ID" value="KAJ7648843.1"/>
    <property type="molecule type" value="Genomic_DNA"/>
</dbReference>
<comment type="caution">
    <text evidence="1">The sequence shown here is derived from an EMBL/GenBank/DDBJ whole genome shotgun (WGS) entry which is preliminary data.</text>
</comment>
<proteinExistence type="predicted"/>
<keyword evidence="2" id="KW-1185">Reference proteome</keyword>
<reference evidence="1" key="1">
    <citation type="submission" date="2023-03" db="EMBL/GenBank/DDBJ databases">
        <title>Massive genome expansion in bonnet fungi (Mycena s.s.) driven by repeated elements and novel gene families across ecological guilds.</title>
        <authorList>
            <consortium name="Lawrence Berkeley National Laboratory"/>
            <person name="Harder C.B."/>
            <person name="Miyauchi S."/>
            <person name="Viragh M."/>
            <person name="Kuo A."/>
            <person name="Thoen E."/>
            <person name="Andreopoulos B."/>
            <person name="Lu D."/>
            <person name="Skrede I."/>
            <person name="Drula E."/>
            <person name="Henrissat B."/>
            <person name="Morin E."/>
            <person name="Kohler A."/>
            <person name="Barry K."/>
            <person name="LaButti K."/>
            <person name="Morin E."/>
            <person name="Salamov A."/>
            <person name="Lipzen A."/>
            <person name="Mereny Z."/>
            <person name="Hegedus B."/>
            <person name="Baldrian P."/>
            <person name="Stursova M."/>
            <person name="Weitz H."/>
            <person name="Taylor A."/>
            <person name="Grigoriev I.V."/>
            <person name="Nagy L.G."/>
            <person name="Martin F."/>
            <person name="Kauserud H."/>
        </authorList>
    </citation>
    <scope>NUCLEOTIDE SEQUENCE</scope>
    <source>
        <strain evidence="1">CBHHK067</strain>
    </source>
</reference>
<protein>
    <submittedName>
        <fullName evidence="1">Uncharacterized protein</fullName>
    </submittedName>
</protein>
<accession>A0AAD7CH81</accession>
<name>A0AAD7CH81_MYCRO</name>
<organism evidence="1 2">
    <name type="scientific">Mycena rosella</name>
    <name type="common">Pink bonnet</name>
    <name type="synonym">Agaricus rosellus</name>
    <dbReference type="NCBI Taxonomy" id="1033263"/>
    <lineage>
        <taxon>Eukaryota</taxon>
        <taxon>Fungi</taxon>
        <taxon>Dikarya</taxon>
        <taxon>Basidiomycota</taxon>
        <taxon>Agaricomycotina</taxon>
        <taxon>Agaricomycetes</taxon>
        <taxon>Agaricomycetidae</taxon>
        <taxon>Agaricales</taxon>
        <taxon>Marasmiineae</taxon>
        <taxon>Mycenaceae</taxon>
        <taxon>Mycena</taxon>
    </lineage>
</organism>
<evidence type="ECO:0000313" key="2">
    <source>
        <dbReference type="Proteomes" id="UP001221757"/>
    </source>
</evidence>
<gene>
    <name evidence="1" type="ORF">B0H17DRAFT_1215518</name>
</gene>
<dbReference type="AlphaFoldDB" id="A0AAD7CH81"/>
<dbReference type="Proteomes" id="UP001221757">
    <property type="component" value="Unassembled WGS sequence"/>
</dbReference>
<sequence>MSSDPIYAELIELARLVMLIEPAILETLCLVDFGVHMRLGSSQHVWEIKELIVSLRRRLGLMAAVETAAIAKSLRLCGGSIRTTRKLNFTCAGWGEDDEWDSDELPELIDSWIDL</sequence>
<evidence type="ECO:0000313" key="1">
    <source>
        <dbReference type="EMBL" id="KAJ7648843.1"/>
    </source>
</evidence>